<feature type="modified residue" description="3-oxoalanine (Cys)" evidence="6">
    <location>
        <position position="71"/>
    </location>
</feature>
<dbReference type="AlphaFoldDB" id="A0A4Y2DND5"/>
<sequence length="496" mass="56925">MNSNSFYTFHFLLLLQLWGILCINRPPNFVVILTDDQDITLGGLIPLEKTNSIIKKDGTEFINMFVTTPLCCPSRASILTGKYARNHQVRNNSVSGNCNSLYWQNNHEDKTFITHFKKKGYSTFYAGKYLNQYGKNEVGGVKHIPSGWDNWVGLVGNSRYYNYTLSINGRKVEHGSDPQKDYLTNVILEHSLDFVNQQNGSSPFFMFVSPPSPHAPFTPFPQYKNKFSNLSAPRTPNFGINGGMRKHWLLRETPKILPPSVIESIDDVFRNRWRTLLSVDDMVHEVYVNLKRKKLLENTYIFFTSDNGFHLGQFSLPWDKRQLYEFDVRVPLLVRGPAVEKGIEIKHPVLNIDLAPTFLELANIPIPEDVDGESFAPYLKKSKGKPSNRTSFIIEHQGESTNKPIPGCPQYKAGEVHTCEINCICEDSWNNTYICVRQLSDKENLISCVFKDRELEQNTCSIQKVKNPKKRLKQKALGRNRFFKTKENVPNKWGSK</sequence>
<dbReference type="PANTHER" id="PTHR43108">
    <property type="entry name" value="N-ACETYLGLUCOSAMINE-6-SULFATASE FAMILY MEMBER"/>
    <property type="match status" value="1"/>
</dbReference>
<evidence type="ECO:0000256" key="5">
    <source>
        <dbReference type="ARBA" id="ARBA00023180"/>
    </source>
</evidence>
<feature type="chain" id="PRO_5021259061" evidence="7">
    <location>
        <begin position="23"/>
        <end position="496"/>
    </location>
</feature>
<evidence type="ECO:0000259" key="8">
    <source>
        <dbReference type="Pfam" id="PF00884"/>
    </source>
</evidence>
<evidence type="ECO:0000256" key="1">
    <source>
        <dbReference type="ARBA" id="ARBA00001913"/>
    </source>
</evidence>
<dbReference type="OrthoDB" id="96314at2759"/>
<dbReference type="GO" id="GO:0005539">
    <property type="term" value="F:glycosaminoglycan binding"/>
    <property type="evidence" value="ECO:0007669"/>
    <property type="project" value="TreeGrafter"/>
</dbReference>
<comment type="PTM">
    <text evidence="6">The conversion to 3-oxoalanine (also known as C-formylglycine, FGly), of a serine or cysteine residue in prokaryotes and of a cysteine residue in eukaryotes, is critical for catalytic activity.</text>
</comment>
<dbReference type="Pfam" id="PF00884">
    <property type="entry name" value="Sulfatase"/>
    <property type="match status" value="1"/>
</dbReference>
<evidence type="ECO:0000256" key="3">
    <source>
        <dbReference type="ARBA" id="ARBA00022729"/>
    </source>
</evidence>
<evidence type="ECO:0000313" key="9">
    <source>
        <dbReference type="EMBL" id="GBM17526.1"/>
    </source>
</evidence>
<keyword evidence="4" id="KW-0378">Hydrolase</keyword>
<dbReference type="PANTHER" id="PTHR43108:SF8">
    <property type="entry name" value="SD21168P"/>
    <property type="match status" value="1"/>
</dbReference>
<dbReference type="InterPro" id="IPR012251">
    <property type="entry name" value="GlcNAc_6-SO4ase"/>
</dbReference>
<dbReference type="PROSITE" id="PS00523">
    <property type="entry name" value="SULFATASE_1"/>
    <property type="match status" value="1"/>
</dbReference>
<dbReference type="SUPFAM" id="SSF53649">
    <property type="entry name" value="Alkaline phosphatase-like"/>
    <property type="match status" value="1"/>
</dbReference>
<keyword evidence="10" id="KW-1185">Reference proteome</keyword>
<name>A0A4Y2DND5_ARAVE</name>
<keyword evidence="5" id="KW-0325">Glycoprotein</keyword>
<dbReference type="EMBL" id="BGPR01000389">
    <property type="protein sequence ID" value="GBM17526.1"/>
    <property type="molecule type" value="Genomic_DNA"/>
</dbReference>
<reference evidence="9 10" key="1">
    <citation type="journal article" date="2019" name="Sci. Rep.">
        <title>Orb-weaving spider Araneus ventricosus genome elucidates the spidroin gene catalogue.</title>
        <authorList>
            <person name="Kono N."/>
            <person name="Nakamura H."/>
            <person name="Ohtoshi R."/>
            <person name="Moran D.A.P."/>
            <person name="Shinohara A."/>
            <person name="Yoshida Y."/>
            <person name="Fujiwara M."/>
            <person name="Mori M."/>
            <person name="Tomita M."/>
            <person name="Arakawa K."/>
        </authorList>
    </citation>
    <scope>NUCLEOTIDE SEQUENCE [LARGE SCALE GENOMIC DNA]</scope>
</reference>
<evidence type="ECO:0000256" key="6">
    <source>
        <dbReference type="PIRSR" id="PIRSR036666-50"/>
    </source>
</evidence>
<proteinExistence type="inferred from homology"/>
<organism evidence="9 10">
    <name type="scientific">Araneus ventricosus</name>
    <name type="common">Orbweaver spider</name>
    <name type="synonym">Epeira ventricosa</name>
    <dbReference type="NCBI Taxonomy" id="182803"/>
    <lineage>
        <taxon>Eukaryota</taxon>
        <taxon>Metazoa</taxon>
        <taxon>Ecdysozoa</taxon>
        <taxon>Arthropoda</taxon>
        <taxon>Chelicerata</taxon>
        <taxon>Arachnida</taxon>
        <taxon>Araneae</taxon>
        <taxon>Araneomorphae</taxon>
        <taxon>Entelegynae</taxon>
        <taxon>Araneoidea</taxon>
        <taxon>Araneidae</taxon>
        <taxon>Araneus</taxon>
    </lineage>
</organism>
<evidence type="ECO:0000256" key="2">
    <source>
        <dbReference type="ARBA" id="ARBA00008779"/>
    </source>
</evidence>
<comment type="similarity">
    <text evidence="2">Belongs to the sulfatase family.</text>
</comment>
<feature type="signal peptide" evidence="7">
    <location>
        <begin position="1"/>
        <end position="22"/>
    </location>
</feature>
<dbReference type="Proteomes" id="UP000499080">
    <property type="component" value="Unassembled WGS sequence"/>
</dbReference>
<dbReference type="InterPro" id="IPR000917">
    <property type="entry name" value="Sulfatase_N"/>
</dbReference>
<evidence type="ECO:0000256" key="4">
    <source>
        <dbReference type="ARBA" id="ARBA00022801"/>
    </source>
</evidence>
<comment type="cofactor">
    <cofactor evidence="1">
        <name>Ca(2+)</name>
        <dbReference type="ChEBI" id="CHEBI:29108"/>
    </cofactor>
</comment>
<dbReference type="PIRSF" id="PIRSF036666">
    <property type="entry name" value="G6S"/>
    <property type="match status" value="1"/>
</dbReference>
<dbReference type="CDD" id="cd16147">
    <property type="entry name" value="G6S"/>
    <property type="match status" value="1"/>
</dbReference>
<evidence type="ECO:0000313" key="10">
    <source>
        <dbReference type="Proteomes" id="UP000499080"/>
    </source>
</evidence>
<keyword evidence="3 7" id="KW-0732">Signal</keyword>
<dbReference type="InterPro" id="IPR017850">
    <property type="entry name" value="Alkaline_phosphatase_core_sf"/>
</dbReference>
<dbReference type="InterPro" id="IPR024607">
    <property type="entry name" value="Sulfatase_CS"/>
</dbReference>
<dbReference type="Gene3D" id="3.40.720.10">
    <property type="entry name" value="Alkaline Phosphatase, subunit A"/>
    <property type="match status" value="1"/>
</dbReference>
<evidence type="ECO:0000256" key="7">
    <source>
        <dbReference type="SAM" id="SignalP"/>
    </source>
</evidence>
<dbReference type="GO" id="GO:0030203">
    <property type="term" value="P:glycosaminoglycan metabolic process"/>
    <property type="evidence" value="ECO:0007669"/>
    <property type="project" value="InterPro"/>
</dbReference>
<dbReference type="GO" id="GO:0008449">
    <property type="term" value="F:N-acetylglucosamine-6-sulfatase activity"/>
    <property type="evidence" value="ECO:0007669"/>
    <property type="project" value="InterPro"/>
</dbReference>
<gene>
    <name evidence="9" type="primary">Gns</name>
    <name evidence="9" type="ORF">AVEN_193801_1</name>
</gene>
<accession>A0A4Y2DND5</accession>
<dbReference type="PROSITE" id="PS00149">
    <property type="entry name" value="SULFATASE_2"/>
    <property type="match status" value="1"/>
</dbReference>
<comment type="caution">
    <text evidence="9">The sequence shown here is derived from an EMBL/GenBank/DDBJ whole genome shotgun (WGS) entry which is preliminary data.</text>
</comment>
<protein>
    <submittedName>
        <fullName evidence="9">N-acetylglucosamine-6-sulfatase</fullName>
    </submittedName>
</protein>
<feature type="domain" description="Sulfatase N-terminal" evidence="8">
    <location>
        <begin position="27"/>
        <end position="364"/>
    </location>
</feature>